<evidence type="ECO:0000313" key="2">
    <source>
        <dbReference type="EMBL" id="KAK2145065.1"/>
    </source>
</evidence>
<reference evidence="2" key="1">
    <citation type="journal article" date="2023" name="Mol. Biol. Evol.">
        <title>Third-Generation Sequencing Reveals the Adaptive Role of the Epigenome in Three Deep-Sea Polychaetes.</title>
        <authorList>
            <person name="Perez M."/>
            <person name="Aroh O."/>
            <person name="Sun Y."/>
            <person name="Lan Y."/>
            <person name="Juniper S.K."/>
            <person name="Young C.R."/>
            <person name="Angers B."/>
            <person name="Qian P.Y."/>
        </authorList>
    </citation>
    <scope>NUCLEOTIDE SEQUENCE</scope>
    <source>
        <strain evidence="2">P08H-3</strain>
    </source>
</reference>
<dbReference type="Proteomes" id="UP001208570">
    <property type="component" value="Unassembled WGS sequence"/>
</dbReference>
<dbReference type="EMBL" id="JAODUP010000705">
    <property type="protein sequence ID" value="KAK2145065.1"/>
    <property type="molecule type" value="Genomic_DNA"/>
</dbReference>
<gene>
    <name evidence="2" type="ORF">LSH36_705g02062</name>
</gene>
<comment type="caution">
    <text evidence="2">The sequence shown here is derived from an EMBL/GenBank/DDBJ whole genome shotgun (WGS) entry which is preliminary data.</text>
</comment>
<accession>A0AAD9J318</accession>
<name>A0AAD9J318_9ANNE</name>
<dbReference type="InterPro" id="IPR007110">
    <property type="entry name" value="Ig-like_dom"/>
</dbReference>
<sequence length="99" mass="10903">MFYLGSTKPYPMLTNINQKCGLSDSSHQLTISCDALCLVDGGCRYQWDFNGSRFADGGALNVSDDGIYTCRRITDNQIIAKGMTVDSNPNISENLIEEI</sequence>
<feature type="domain" description="Ig-like" evidence="1">
    <location>
        <begin position="11"/>
        <end position="86"/>
    </location>
</feature>
<organism evidence="2 3">
    <name type="scientific">Paralvinella palmiformis</name>
    <dbReference type="NCBI Taxonomy" id="53620"/>
    <lineage>
        <taxon>Eukaryota</taxon>
        <taxon>Metazoa</taxon>
        <taxon>Spiralia</taxon>
        <taxon>Lophotrochozoa</taxon>
        <taxon>Annelida</taxon>
        <taxon>Polychaeta</taxon>
        <taxon>Sedentaria</taxon>
        <taxon>Canalipalpata</taxon>
        <taxon>Terebellida</taxon>
        <taxon>Terebelliformia</taxon>
        <taxon>Alvinellidae</taxon>
        <taxon>Paralvinella</taxon>
    </lineage>
</organism>
<evidence type="ECO:0000259" key="1">
    <source>
        <dbReference type="PROSITE" id="PS50835"/>
    </source>
</evidence>
<evidence type="ECO:0000313" key="3">
    <source>
        <dbReference type="Proteomes" id="UP001208570"/>
    </source>
</evidence>
<dbReference type="AlphaFoldDB" id="A0AAD9J318"/>
<dbReference type="PROSITE" id="PS50835">
    <property type="entry name" value="IG_LIKE"/>
    <property type="match status" value="1"/>
</dbReference>
<protein>
    <recommendedName>
        <fullName evidence="1">Ig-like domain-containing protein</fullName>
    </recommendedName>
</protein>
<proteinExistence type="predicted"/>
<keyword evidence="3" id="KW-1185">Reference proteome</keyword>